<evidence type="ECO:0000313" key="2">
    <source>
        <dbReference type="Proteomes" id="UP000562322"/>
    </source>
</evidence>
<accession>A0A7L0VZN3</accession>
<keyword evidence="2" id="KW-1185">Reference proteome</keyword>
<feature type="non-terminal residue" evidence="1">
    <location>
        <position position="1"/>
    </location>
</feature>
<dbReference type="EMBL" id="VXAV01001739">
    <property type="protein sequence ID" value="NXL84591.1"/>
    <property type="molecule type" value="Genomic_DNA"/>
</dbReference>
<comment type="caution">
    <text evidence="1">The sequence shown here is derived from an EMBL/GenBank/DDBJ whole genome shotgun (WGS) entry which is preliminary data.</text>
</comment>
<feature type="non-terminal residue" evidence="1">
    <location>
        <position position="145"/>
    </location>
</feature>
<proteinExistence type="predicted"/>
<name>A0A7L0VZN3_ALELA</name>
<organism evidence="1 2">
    <name type="scientific">Alectura lathami</name>
    <name type="common">Australian brush turkey</name>
    <dbReference type="NCBI Taxonomy" id="81907"/>
    <lineage>
        <taxon>Eukaryota</taxon>
        <taxon>Metazoa</taxon>
        <taxon>Chordata</taxon>
        <taxon>Craniata</taxon>
        <taxon>Vertebrata</taxon>
        <taxon>Euteleostomi</taxon>
        <taxon>Archelosauria</taxon>
        <taxon>Archosauria</taxon>
        <taxon>Dinosauria</taxon>
        <taxon>Saurischia</taxon>
        <taxon>Theropoda</taxon>
        <taxon>Coelurosauria</taxon>
        <taxon>Aves</taxon>
        <taxon>Neognathae</taxon>
        <taxon>Galloanserae</taxon>
        <taxon>Galliformes</taxon>
        <taxon>Megapodiidae</taxon>
        <taxon>Alectura</taxon>
    </lineage>
</organism>
<dbReference type="Proteomes" id="UP000562322">
    <property type="component" value="Unassembled WGS sequence"/>
</dbReference>
<dbReference type="OrthoDB" id="205993at2759"/>
<dbReference type="AlphaFoldDB" id="A0A7L0VZN3"/>
<gene>
    <name evidence="1" type="primary">Slc15a2_0</name>
    <name evidence="1" type="ORF">ALELAT_R02257</name>
</gene>
<reference evidence="1 2" key="1">
    <citation type="submission" date="2019-09" db="EMBL/GenBank/DDBJ databases">
        <title>Bird 10,000 Genomes (B10K) Project - Family phase.</title>
        <authorList>
            <person name="Zhang G."/>
        </authorList>
    </citation>
    <scope>NUCLEOTIDE SEQUENCE [LARGE SCALE GENOMIC DNA]</scope>
    <source>
        <strain evidence="1">B10K-DU-001-39</strain>
        <tissue evidence="1">Muscle</tissue>
    </source>
</reference>
<sequence>LHREGKISVQLNCFRGRRKPIKSHSECGNLEAKPENGLAAVRFINGLSQDVNLTIDSKKFMAVQKNYGVSEYLLVEREKYDNGKCITEMGEFTLDLGLLDFGASYTVVITNVSGGAVQTWKSEDIKANNVHMAWQLPQYLLISAG</sequence>
<protein>
    <submittedName>
        <fullName evidence="1">S15A2 protein</fullName>
    </submittedName>
</protein>
<evidence type="ECO:0000313" key="1">
    <source>
        <dbReference type="EMBL" id="NXL84591.1"/>
    </source>
</evidence>